<feature type="compositionally biased region" description="Polar residues" evidence="1">
    <location>
        <begin position="67"/>
        <end position="79"/>
    </location>
</feature>
<sequence length="222" mass="24395">PRPHRHARSSSLDLNKLKLGGPLPPEVPPRVSPQMTTQNSCDAQVEGTNTSFADFTQFPQSCTDCNSTEKTLTTNSSGNLPPPPRPTIQSLTSSQRVSAFEVYRKPTSRNSQSPPPIPPPIHNTVNVAEMEKRLAQLTDSLKQLGFQPENFRESSVNEVVVHLRDQNTALKRLCADLSAELRDVQRHREELRARLRKDKSGTSSGSGASSTVPSNSSHHTNV</sequence>
<protein>
    <submittedName>
        <fullName evidence="2">Uncharacterized protein</fullName>
    </submittedName>
</protein>
<proteinExistence type="predicted"/>
<feature type="compositionally biased region" description="Pro residues" evidence="1">
    <location>
        <begin position="22"/>
        <end position="31"/>
    </location>
</feature>
<organism evidence="2 3">
    <name type="scientific">Phlebotomus papatasi</name>
    <name type="common">Sandfly</name>
    <dbReference type="NCBI Taxonomy" id="29031"/>
    <lineage>
        <taxon>Eukaryota</taxon>
        <taxon>Metazoa</taxon>
        <taxon>Ecdysozoa</taxon>
        <taxon>Arthropoda</taxon>
        <taxon>Hexapoda</taxon>
        <taxon>Insecta</taxon>
        <taxon>Pterygota</taxon>
        <taxon>Neoptera</taxon>
        <taxon>Endopterygota</taxon>
        <taxon>Diptera</taxon>
        <taxon>Nematocera</taxon>
        <taxon>Psychodoidea</taxon>
        <taxon>Psychodidae</taxon>
        <taxon>Phlebotomus</taxon>
        <taxon>Phlebotomus</taxon>
    </lineage>
</organism>
<evidence type="ECO:0000313" key="3">
    <source>
        <dbReference type="Proteomes" id="UP000092462"/>
    </source>
</evidence>
<feature type="region of interest" description="Disordered" evidence="1">
    <location>
        <begin position="67"/>
        <end position="94"/>
    </location>
</feature>
<dbReference type="VEuPathDB" id="VectorBase:PPAI009604"/>
<evidence type="ECO:0000256" key="1">
    <source>
        <dbReference type="SAM" id="MobiDB-lite"/>
    </source>
</evidence>
<feature type="region of interest" description="Disordered" evidence="1">
    <location>
        <begin position="192"/>
        <end position="222"/>
    </location>
</feature>
<dbReference type="VEuPathDB" id="VectorBase:PPAPM1_009488"/>
<dbReference type="Proteomes" id="UP000092462">
    <property type="component" value="Unassembled WGS sequence"/>
</dbReference>
<feature type="compositionally biased region" description="Low complexity" evidence="1">
    <location>
        <begin position="201"/>
        <end position="222"/>
    </location>
</feature>
<feature type="region of interest" description="Disordered" evidence="1">
    <location>
        <begin position="1"/>
        <end position="40"/>
    </location>
</feature>
<keyword evidence="3" id="KW-1185">Reference proteome</keyword>
<accession>A0A1B0DML2</accession>
<dbReference type="AlphaFoldDB" id="A0A1B0DML2"/>
<dbReference type="EMBL" id="AJVK01016881">
    <property type="status" value="NOT_ANNOTATED_CDS"/>
    <property type="molecule type" value="Genomic_DNA"/>
</dbReference>
<reference evidence="2" key="1">
    <citation type="submission" date="2022-08" db="UniProtKB">
        <authorList>
            <consortium name="EnsemblMetazoa"/>
        </authorList>
    </citation>
    <scope>IDENTIFICATION</scope>
    <source>
        <strain evidence="2">Israel</strain>
    </source>
</reference>
<name>A0A1B0DML2_PHLPP</name>
<feature type="compositionally biased region" description="Low complexity" evidence="1">
    <location>
        <begin position="12"/>
        <end position="21"/>
    </location>
</feature>
<evidence type="ECO:0000313" key="2">
    <source>
        <dbReference type="EnsemblMetazoa" id="PPAI009604-PA"/>
    </source>
</evidence>
<dbReference type="EnsemblMetazoa" id="PPAI009604-RA">
    <property type="protein sequence ID" value="PPAI009604-PA"/>
    <property type="gene ID" value="PPAI009604"/>
</dbReference>